<dbReference type="PANTHER" id="PTHR23428">
    <property type="entry name" value="HISTONE H2B"/>
    <property type="match status" value="1"/>
</dbReference>
<evidence type="ECO:0000256" key="2">
    <source>
        <dbReference type="SAM" id="MobiDB-lite"/>
    </source>
</evidence>
<protein>
    <submittedName>
        <fullName evidence="4">Histone H3</fullName>
    </submittedName>
</protein>
<evidence type="ECO:0000313" key="5">
    <source>
        <dbReference type="Proteomes" id="UP000054408"/>
    </source>
</evidence>
<dbReference type="AlphaFoldDB" id="A0A0L0D9P9"/>
<sequence>MSFNNKHAKVGLCEFPQAVLKQIHPSLSLSHAALRWTTALCMDNGRRMMAEAVFLSQANKRKTVDSRAIQTAVRLILPGELAKHAVSEGVKAVLKTAAEALGAGSMRLGSGAIIYASAVIEYLLAECLELGGNAARDDQDAAAGDGGETAISVMHLAKAMMNDEELLLYLGGTHTSWFVDPMGWGEYYPRPQPIASVVPAASVADFLAANDDVMHPTDPPAIRRLPMQRVIREVAQDYKCDLRFEKAAIALIHAAVEQFVAEMFEAMQAEACAHGRTTVTCRDLQAARCQLLPSAGMLQHYFVENNPFLAPIAVAEEQAKLSQQGDGPSANSQPSKFFS</sequence>
<reference evidence="4 5" key="1">
    <citation type="submission" date="2010-05" db="EMBL/GenBank/DDBJ databases">
        <title>The Genome Sequence of Thecamonas trahens ATCC 50062.</title>
        <authorList>
            <consortium name="The Broad Institute Genome Sequencing Platform"/>
            <person name="Russ C."/>
            <person name="Cuomo C."/>
            <person name="Shea T."/>
            <person name="Young S.K."/>
            <person name="Zeng Q."/>
            <person name="Koehrsen M."/>
            <person name="Haas B."/>
            <person name="Borodovsky M."/>
            <person name="Guigo R."/>
            <person name="Alvarado L."/>
            <person name="Berlin A."/>
            <person name="Bochicchio J."/>
            <person name="Borenstein D."/>
            <person name="Chapman S."/>
            <person name="Chen Z."/>
            <person name="Freedman E."/>
            <person name="Gellesch M."/>
            <person name="Goldberg J."/>
            <person name="Griggs A."/>
            <person name="Gujja S."/>
            <person name="Heilman E."/>
            <person name="Heiman D."/>
            <person name="Hepburn T."/>
            <person name="Howarth C."/>
            <person name="Jen D."/>
            <person name="Larson L."/>
            <person name="Mehta T."/>
            <person name="Park D."/>
            <person name="Pearson M."/>
            <person name="Roberts A."/>
            <person name="Saif S."/>
            <person name="Shenoy N."/>
            <person name="Sisk P."/>
            <person name="Stolte C."/>
            <person name="Sykes S."/>
            <person name="Thomson T."/>
            <person name="Walk T."/>
            <person name="White J."/>
            <person name="Yandava C."/>
            <person name="Burger G."/>
            <person name="Gray M.W."/>
            <person name="Holland P.W.H."/>
            <person name="King N."/>
            <person name="Lang F.B.F."/>
            <person name="Roger A.J."/>
            <person name="Ruiz-Trillo I."/>
            <person name="Lander E."/>
            <person name="Nusbaum C."/>
        </authorList>
    </citation>
    <scope>NUCLEOTIDE SEQUENCE [LARGE SCALE GENOMIC DNA]</scope>
    <source>
        <strain evidence="4 5">ATCC 50062</strain>
    </source>
</reference>
<dbReference type="GO" id="GO:0003677">
    <property type="term" value="F:DNA binding"/>
    <property type="evidence" value="ECO:0007669"/>
    <property type="project" value="InterPro"/>
</dbReference>
<comment type="similarity">
    <text evidence="1">Belongs to the histone H2B family.</text>
</comment>
<dbReference type="InterPro" id="IPR000558">
    <property type="entry name" value="Histone_H2B"/>
</dbReference>
<evidence type="ECO:0000313" key="4">
    <source>
        <dbReference type="EMBL" id="KNC48980.1"/>
    </source>
</evidence>
<dbReference type="GO" id="GO:0000786">
    <property type="term" value="C:nucleosome"/>
    <property type="evidence" value="ECO:0007669"/>
    <property type="project" value="InterPro"/>
</dbReference>
<dbReference type="EMBL" id="GL349452">
    <property type="protein sequence ID" value="KNC48980.1"/>
    <property type="molecule type" value="Genomic_DNA"/>
</dbReference>
<dbReference type="Pfam" id="PF00125">
    <property type="entry name" value="Histone"/>
    <property type="match status" value="1"/>
</dbReference>
<accession>A0A0L0D9P9</accession>
<dbReference type="eggNOG" id="KOG1756">
    <property type="taxonomic scope" value="Eukaryota"/>
</dbReference>
<dbReference type="PRINTS" id="PR00621">
    <property type="entry name" value="HISTONEH2B"/>
</dbReference>
<dbReference type="Gene3D" id="1.10.20.10">
    <property type="entry name" value="Histone, subunit A"/>
    <property type="match status" value="3"/>
</dbReference>
<dbReference type="RefSeq" id="XP_013758395.1">
    <property type="nucleotide sequence ID" value="XM_013902941.1"/>
</dbReference>
<dbReference type="eggNOG" id="KOG1744">
    <property type="taxonomic scope" value="Eukaryota"/>
</dbReference>
<keyword evidence="5" id="KW-1185">Reference proteome</keyword>
<dbReference type="SMART" id="SM00427">
    <property type="entry name" value="H2B"/>
    <property type="match status" value="1"/>
</dbReference>
<dbReference type="Proteomes" id="UP000054408">
    <property type="component" value="Unassembled WGS sequence"/>
</dbReference>
<feature type="compositionally biased region" description="Polar residues" evidence="2">
    <location>
        <begin position="320"/>
        <end position="339"/>
    </location>
</feature>
<dbReference type="GO" id="GO:0046982">
    <property type="term" value="F:protein heterodimerization activity"/>
    <property type="evidence" value="ECO:0007669"/>
    <property type="project" value="InterPro"/>
</dbReference>
<dbReference type="STRING" id="461836.A0A0L0D9P9"/>
<organism evidence="4 5">
    <name type="scientific">Thecamonas trahens ATCC 50062</name>
    <dbReference type="NCBI Taxonomy" id="461836"/>
    <lineage>
        <taxon>Eukaryota</taxon>
        <taxon>Apusozoa</taxon>
        <taxon>Apusomonadida</taxon>
        <taxon>Apusomonadidae</taxon>
        <taxon>Thecamonas</taxon>
    </lineage>
</organism>
<dbReference type="eggNOG" id="KOG1745">
    <property type="taxonomic scope" value="Eukaryota"/>
</dbReference>
<feature type="region of interest" description="Disordered" evidence="2">
    <location>
        <begin position="319"/>
        <end position="339"/>
    </location>
</feature>
<proteinExistence type="inferred from homology"/>
<dbReference type="SUPFAM" id="SSF47113">
    <property type="entry name" value="Histone-fold"/>
    <property type="match status" value="3"/>
</dbReference>
<dbReference type="GO" id="GO:0030527">
    <property type="term" value="F:structural constituent of chromatin"/>
    <property type="evidence" value="ECO:0007669"/>
    <property type="project" value="InterPro"/>
</dbReference>
<evidence type="ECO:0000259" key="3">
    <source>
        <dbReference type="Pfam" id="PF00125"/>
    </source>
</evidence>
<evidence type="ECO:0000256" key="1">
    <source>
        <dbReference type="ARBA" id="ARBA00006846"/>
    </source>
</evidence>
<dbReference type="GeneID" id="25564257"/>
<dbReference type="CDD" id="cd22910">
    <property type="entry name" value="HFD_H2B"/>
    <property type="match status" value="1"/>
</dbReference>
<dbReference type="InterPro" id="IPR009072">
    <property type="entry name" value="Histone-fold"/>
</dbReference>
<dbReference type="InterPro" id="IPR007125">
    <property type="entry name" value="H2A/H2B/H3"/>
</dbReference>
<feature type="domain" description="Core Histone H2A/H2B/H3" evidence="3">
    <location>
        <begin position="221"/>
        <end position="289"/>
    </location>
</feature>
<dbReference type="SMART" id="SM00414">
    <property type="entry name" value="H2A"/>
    <property type="match status" value="1"/>
</dbReference>
<gene>
    <name evidence="4" type="ORF">AMSG_04724</name>
</gene>
<dbReference type="InterPro" id="IPR002119">
    <property type="entry name" value="Histone_H2A"/>
</dbReference>
<name>A0A0L0D9P9_THETB</name>